<dbReference type="OrthoDB" id="5984724at2759"/>
<feature type="compositionally biased region" description="Basic and acidic residues" evidence="1">
    <location>
        <begin position="245"/>
        <end position="266"/>
    </location>
</feature>
<evidence type="ECO:0008006" key="4">
    <source>
        <dbReference type="Google" id="ProtNLM"/>
    </source>
</evidence>
<organism evidence="2 3">
    <name type="scientific">Trichinella spiralis</name>
    <name type="common">Trichina worm</name>
    <dbReference type="NCBI Taxonomy" id="6334"/>
    <lineage>
        <taxon>Eukaryota</taxon>
        <taxon>Metazoa</taxon>
        <taxon>Ecdysozoa</taxon>
        <taxon>Nematoda</taxon>
        <taxon>Enoplea</taxon>
        <taxon>Dorylaimia</taxon>
        <taxon>Trichinellida</taxon>
        <taxon>Trichinellidae</taxon>
        <taxon>Trichinella</taxon>
    </lineage>
</organism>
<protein>
    <recommendedName>
        <fullName evidence="4">Integrase zinc-binding domain-containing protein</fullName>
    </recommendedName>
</protein>
<reference evidence="2 3" key="1">
    <citation type="submission" date="2015-01" db="EMBL/GenBank/DDBJ databases">
        <title>Evolution of Trichinella species and genotypes.</title>
        <authorList>
            <person name="Korhonen P.K."/>
            <person name="Edoardo P."/>
            <person name="Giuseppe L.R."/>
            <person name="Gasser R.B."/>
        </authorList>
    </citation>
    <scope>NUCLEOTIDE SEQUENCE [LARGE SCALE GENOMIC DNA]</scope>
    <source>
        <strain evidence="2">ISS3</strain>
    </source>
</reference>
<evidence type="ECO:0000313" key="3">
    <source>
        <dbReference type="Proteomes" id="UP000054776"/>
    </source>
</evidence>
<feature type="region of interest" description="Disordered" evidence="1">
    <location>
        <begin position="527"/>
        <end position="554"/>
    </location>
</feature>
<dbReference type="EMBL" id="JYDH01000102">
    <property type="protein sequence ID" value="KRY32213.1"/>
    <property type="molecule type" value="Genomic_DNA"/>
</dbReference>
<feature type="region of interest" description="Disordered" evidence="1">
    <location>
        <begin position="245"/>
        <end position="318"/>
    </location>
</feature>
<dbReference type="PANTHER" id="PTHR22954:SF3">
    <property type="entry name" value="PROTEIN CBG08539"/>
    <property type="match status" value="1"/>
</dbReference>
<proteinExistence type="predicted"/>
<evidence type="ECO:0000313" key="2">
    <source>
        <dbReference type="EMBL" id="KRY32213.1"/>
    </source>
</evidence>
<feature type="compositionally biased region" description="Polar residues" evidence="1">
    <location>
        <begin position="288"/>
        <end position="303"/>
    </location>
</feature>
<feature type="compositionally biased region" description="Basic and acidic residues" evidence="1">
    <location>
        <begin position="304"/>
        <end position="318"/>
    </location>
</feature>
<dbReference type="Proteomes" id="UP000054776">
    <property type="component" value="Unassembled WGS sequence"/>
</dbReference>
<feature type="compositionally biased region" description="Low complexity" evidence="1">
    <location>
        <begin position="267"/>
        <end position="281"/>
    </location>
</feature>
<sequence length="592" mass="67194">MKSDALWRRNLRINPCRHQLHFELGDSLQQNLPAIAYHKGTKLDSEIENLVKTCELCQQSRASPPHAPVHKWESPRIPWIRTLRNDVWAPSATPSGCSVQHELGERNDHQQVRRRVGSPLPKRVCACPKTLLRNRCDIACDKRTTKIRNKFDVITNPRPSPGYIAHDWCGLKKTMDVTARQQAMVAQRPQRESNPLYDLPPCYLLPRKPATVVSPTGSLSYQVQTEDGQLWRRHIDQLRKRYVTAEENHSAEKIESQKKKARRETVTTETTPEENAAVVTTPREESEAASQSPDAASVGQQRSSTRERRPPQRLKDNELGAVVFHVTSVRAQSTDSLATRLCPQHSGHPSRIHRRRATLGYCSGPEVVTAATSVHELTARLPRYDLPKYSGDFAEFRAFWDQFDYRVHQRKDLSNAAKLTYLRGCLTGRVAEVISSLSSSNADYEVALKRLREVIRYQIKKLLQAPPKDVSLRTHYDFLRRTVDALTALGKDPRKGGLREGELSAAEITIAISRDCLPTPVRINSWKSRGRIDENPPSPLSPKPNAEAALSDEDSTVQSFSTLPLRISLPCAENHYELQKFQSWDDQCLMRR</sequence>
<evidence type="ECO:0000256" key="1">
    <source>
        <dbReference type="SAM" id="MobiDB-lite"/>
    </source>
</evidence>
<accession>A0A0V1B593</accession>
<dbReference type="PANTHER" id="PTHR22954">
    <property type="entry name" value="RETROVIRAL PROTEASE-RELATED"/>
    <property type="match status" value="1"/>
</dbReference>
<dbReference type="Pfam" id="PF03564">
    <property type="entry name" value="DUF1759"/>
    <property type="match status" value="1"/>
</dbReference>
<dbReference type="InterPro" id="IPR005312">
    <property type="entry name" value="DUF1759"/>
</dbReference>
<dbReference type="AlphaFoldDB" id="A0A0V1B593"/>
<name>A0A0V1B593_TRISP</name>
<comment type="caution">
    <text evidence="2">The sequence shown here is derived from an EMBL/GenBank/DDBJ whole genome shotgun (WGS) entry which is preliminary data.</text>
</comment>
<gene>
    <name evidence="2" type="ORF">T01_8746</name>
</gene>
<keyword evidence="3" id="KW-1185">Reference proteome</keyword>